<evidence type="ECO:0000256" key="1">
    <source>
        <dbReference type="SAM" id="MobiDB-lite"/>
    </source>
</evidence>
<feature type="compositionally biased region" description="Polar residues" evidence="1">
    <location>
        <begin position="1"/>
        <end position="14"/>
    </location>
</feature>
<dbReference type="EMBL" id="JAYMRS010000003">
    <property type="protein sequence ID" value="MFB8768392.1"/>
    <property type="molecule type" value="Genomic_DNA"/>
</dbReference>
<evidence type="ECO:0000313" key="3">
    <source>
        <dbReference type="Proteomes" id="UP001585053"/>
    </source>
</evidence>
<comment type="caution">
    <text evidence="2">The sequence shown here is derived from an EMBL/GenBank/DDBJ whole genome shotgun (WGS) entry which is preliminary data.</text>
</comment>
<name>A0ABV5DUY6_9ACTN</name>
<keyword evidence="3" id="KW-1185">Reference proteome</keyword>
<dbReference type="Proteomes" id="UP001585053">
    <property type="component" value="Unassembled WGS sequence"/>
</dbReference>
<protein>
    <submittedName>
        <fullName evidence="2">Uncharacterized protein</fullName>
    </submittedName>
</protein>
<reference evidence="2 3" key="1">
    <citation type="submission" date="2024-01" db="EMBL/GenBank/DDBJ databases">
        <title>Genome mining of biosynthetic gene clusters to explore secondary metabolites of Streptomyces sp.</title>
        <authorList>
            <person name="Baig A."/>
            <person name="Ajitkumar Shintre N."/>
            <person name="Kumar H."/>
            <person name="Anbarasu A."/>
            <person name="Ramaiah S."/>
        </authorList>
    </citation>
    <scope>NUCLEOTIDE SEQUENCE [LARGE SCALE GENOMIC DNA]</scope>
    <source>
        <strain evidence="2 3">A01</strain>
    </source>
</reference>
<accession>A0ABV5DUY6</accession>
<sequence>MSQGKETPFESSATRIPGGPGWSMDHLARSLAGRGSEGTAS</sequence>
<evidence type="ECO:0000313" key="2">
    <source>
        <dbReference type="EMBL" id="MFB8768392.1"/>
    </source>
</evidence>
<proteinExistence type="predicted"/>
<organism evidence="2 3">
    <name type="scientific">Nocardiopsis alba</name>
    <dbReference type="NCBI Taxonomy" id="53437"/>
    <lineage>
        <taxon>Bacteria</taxon>
        <taxon>Bacillati</taxon>
        <taxon>Actinomycetota</taxon>
        <taxon>Actinomycetes</taxon>
        <taxon>Streptosporangiales</taxon>
        <taxon>Nocardiopsidaceae</taxon>
        <taxon>Nocardiopsis</taxon>
    </lineage>
</organism>
<dbReference type="RefSeq" id="WP_014910648.1">
    <property type="nucleotide sequence ID" value="NZ_JAYMRS010000003.1"/>
</dbReference>
<gene>
    <name evidence="2" type="ORF">VSQ78_11815</name>
</gene>
<feature type="region of interest" description="Disordered" evidence="1">
    <location>
        <begin position="1"/>
        <end position="41"/>
    </location>
</feature>